<keyword evidence="13" id="KW-0406">Ion transport</keyword>
<dbReference type="InterPro" id="IPR036163">
    <property type="entry name" value="HMA_dom_sf"/>
</dbReference>
<keyword evidence="9 15" id="KW-0067">ATP-binding</keyword>
<evidence type="ECO:0000256" key="13">
    <source>
        <dbReference type="ARBA" id="ARBA00023065"/>
    </source>
</evidence>
<evidence type="ECO:0000313" key="18">
    <source>
        <dbReference type="Proteomes" id="UP001595791"/>
    </source>
</evidence>
<dbReference type="SFLD" id="SFLDG00002">
    <property type="entry name" value="C1.7:_P-type_atpase_like"/>
    <property type="match status" value="1"/>
</dbReference>
<dbReference type="InterPro" id="IPR001757">
    <property type="entry name" value="P_typ_ATPase"/>
</dbReference>
<evidence type="ECO:0000256" key="2">
    <source>
        <dbReference type="ARBA" id="ARBA00006024"/>
    </source>
</evidence>
<feature type="transmembrane region" description="Helical" evidence="15">
    <location>
        <begin position="458"/>
        <end position="484"/>
    </location>
</feature>
<dbReference type="Gene3D" id="3.30.70.100">
    <property type="match status" value="1"/>
</dbReference>
<dbReference type="SUPFAM" id="SSF81665">
    <property type="entry name" value="Calcium ATPase, transmembrane domain M"/>
    <property type="match status" value="1"/>
</dbReference>
<evidence type="ECO:0000256" key="15">
    <source>
        <dbReference type="RuleBase" id="RU362081"/>
    </source>
</evidence>
<dbReference type="NCBIfam" id="TIGR01512">
    <property type="entry name" value="ATPase-IB2_Cd"/>
    <property type="match status" value="1"/>
</dbReference>
<evidence type="ECO:0000256" key="6">
    <source>
        <dbReference type="ARBA" id="ARBA00022692"/>
    </source>
</evidence>
<dbReference type="Gene3D" id="2.70.150.10">
    <property type="entry name" value="Calcium-transporting ATPase, cytoplasmic transduction domain A"/>
    <property type="match status" value="1"/>
</dbReference>
<dbReference type="Pfam" id="PF00122">
    <property type="entry name" value="E1-E2_ATPase"/>
    <property type="match status" value="1"/>
</dbReference>
<name>A0ABV8MWM2_9NEIS</name>
<accession>A0ABV8MWM2</accession>
<dbReference type="RefSeq" id="WP_378167268.1">
    <property type="nucleotide sequence ID" value="NZ_JBHSBU010000001.1"/>
</dbReference>
<feature type="transmembrane region" description="Helical" evidence="15">
    <location>
        <begin position="184"/>
        <end position="204"/>
    </location>
</feature>
<feature type="transmembrane region" description="Helical" evidence="15">
    <location>
        <begin position="216"/>
        <end position="237"/>
    </location>
</feature>
<dbReference type="Pfam" id="PF00702">
    <property type="entry name" value="Hydrolase"/>
    <property type="match status" value="1"/>
</dbReference>
<keyword evidence="7 15" id="KW-0479">Metal-binding</keyword>
<dbReference type="PANTHER" id="PTHR43520">
    <property type="entry name" value="ATP7, ISOFORM B"/>
    <property type="match status" value="1"/>
</dbReference>
<dbReference type="PROSITE" id="PS00154">
    <property type="entry name" value="ATPASE_E1_E2"/>
    <property type="match status" value="1"/>
</dbReference>
<dbReference type="InterPro" id="IPR006121">
    <property type="entry name" value="HMA_dom"/>
</dbReference>
<protein>
    <submittedName>
        <fullName evidence="17">Heavy metal translocating P-type ATPase</fullName>
    </submittedName>
</protein>
<dbReference type="Gene3D" id="3.40.1110.10">
    <property type="entry name" value="Calcium-transporting ATPase, cytoplasmic domain N"/>
    <property type="match status" value="1"/>
</dbReference>
<keyword evidence="3" id="KW-0813">Transport</keyword>
<feature type="transmembrane region" description="Helical" evidence="15">
    <location>
        <begin position="277"/>
        <end position="295"/>
    </location>
</feature>
<dbReference type="Gene3D" id="3.40.50.1000">
    <property type="entry name" value="HAD superfamily/HAD-like"/>
    <property type="match status" value="1"/>
</dbReference>
<evidence type="ECO:0000256" key="5">
    <source>
        <dbReference type="ARBA" id="ARBA00022553"/>
    </source>
</evidence>
<dbReference type="Proteomes" id="UP001595791">
    <property type="component" value="Unassembled WGS sequence"/>
</dbReference>
<gene>
    <name evidence="17" type="ORF">ACFOW7_18785</name>
</gene>
<dbReference type="NCBIfam" id="TIGR01511">
    <property type="entry name" value="ATPase-IB1_Cu"/>
    <property type="match status" value="1"/>
</dbReference>
<feature type="transmembrane region" description="Helical" evidence="15">
    <location>
        <begin position="433"/>
        <end position="452"/>
    </location>
</feature>
<evidence type="ECO:0000256" key="10">
    <source>
        <dbReference type="ARBA" id="ARBA00022842"/>
    </source>
</evidence>
<dbReference type="Pfam" id="PF00403">
    <property type="entry name" value="HMA"/>
    <property type="match status" value="1"/>
</dbReference>
<dbReference type="EMBL" id="JBHSBU010000001">
    <property type="protein sequence ID" value="MFC4161386.1"/>
    <property type="molecule type" value="Genomic_DNA"/>
</dbReference>
<keyword evidence="10" id="KW-0460">Magnesium</keyword>
<keyword evidence="6 15" id="KW-0812">Transmembrane</keyword>
<dbReference type="SFLD" id="SFLDS00003">
    <property type="entry name" value="Haloacid_Dehalogenase"/>
    <property type="match status" value="1"/>
</dbReference>
<comment type="caution">
    <text evidence="17">The sequence shown here is derived from an EMBL/GenBank/DDBJ whole genome shotgun (WGS) entry which is preliminary data.</text>
</comment>
<dbReference type="InterPro" id="IPR023298">
    <property type="entry name" value="ATPase_P-typ_TM_dom_sf"/>
</dbReference>
<evidence type="ECO:0000256" key="9">
    <source>
        <dbReference type="ARBA" id="ARBA00022840"/>
    </source>
</evidence>
<dbReference type="InterPro" id="IPR023299">
    <property type="entry name" value="ATPase_P-typ_cyto_dom_N"/>
</dbReference>
<keyword evidence="11" id="KW-1278">Translocase</keyword>
<comment type="similarity">
    <text evidence="2 15">Belongs to the cation transport ATPase (P-type) (TC 3.A.3) family. Type IB subfamily.</text>
</comment>
<dbReference type="SUPFAM" id="SSF81653">
    <property type="entry name" value="Calcium ATPase, transduction domain A"/>
    <property type="match status" value="1"/>
</dbReference>
<dbReference type="SFLD" id="SFLDF00027">
    <property type="entry name" value="p-type_atpase"/>
    <property type="match status" value="1"/>
</dbReference>
<keyword evidence="14 15" id="KW-0472">Membrane</keyword>
<keyword evidence="12 15" id="KW-1133">Transmembrane helix</keyword>
<dbReference type="InterPro" id="IPR023214">
    <property type="entry name" value="HAD_sf"/>
</dbReference>
<evidence type="ECO:0000256" key="11">
    <source>
        <dbReference type="ARBA" id="ARBA00022967"/>
    </source>
</evidence>
<evidence type="ECO:0000256" key="7">
    <source>
        <dbReference type="ARBA" id="ARBA00022723"/>
    </source>
</evidence>
<feature type="transmembrane region" description="Helical" evidence="15">
    <location>
        <begin position="249"/>
        <end position="271"/>
    </location>
</feature>
<dbReference type="InterPro" id="IPR036412">
    <property type="entry name" value="HAD-like_sf"/>
</dbReference>
<dbReference type="InterPro" id="IPR059000">
    <property type="entry name" value="ATPase_P-type_domA"/>
</dbReference>
<dbReference type="CDD" id="cd00371">
    <property type="entry name" value="HMA"/>
    <property type="match status" value="1"/>
</dbReference>
<comment type="subcellular location">
    <subcellularLocation>
        <location evidence="1">Cell membrane</location>
        <topology evidence="1">Multi-pass membrane protein</topology>
    </subcellularLocation>
</comment>
<dbReference type="InterPro" id="IPR008250">
    <property type="entry name" value="ATPase_P-typ_transduc_dom_A_sf"/>
</dbReference>
<dbReference type="PRINTS" id="PR00119">
    <property type="entry name" value="CATATPASE"/>
</dbReference>
<organism evidence="17 18">
    <name type="scientific">Chitinimonas lacunae</name>
    <dbReference type="NCBI Taxonomy" id="1963018"/>
    <lineage>
        <taxon>Bacteria</taxon>
        <taxon>Pseudomonadati</taxon>
        <taxon>Pseudomonadota</taxon>
        <taxon>Betaproteobacteria</taxon>
        <taxon>Neisseriales</taxon>
        <taxon>Chitinibacteraceae</taxon>
        <taxon>Chitinimonas</taxon>
    </lineage>
</organism>
<keyword evidence="5" id="KW-0597">Phosphoprotein</keyword>
<dbReference type="InterPro" id="IPR044492">
    <property type="entry name" value="P_typ_ATPase_HD_dom"/>
</dbReference>
<keyword evidence="18" id="KW-1185">Reference proteome</keyword>
<evidence type="ECO:0000256" key="3">
    <source>
        <dbReference type="ARBA" id="ARBA00022448"/>
    </source>
</evidence>
<evidence type="ECO:0000256" key="14">
    <source>
        <dbReference type="ARBA" id="ARBA00023136"/>
    </source>
</evidence>
<evidence type="ECO:0000256" key="1">
    <source>
        <dbReference type="ARBA" id="ARBA00004651"/>
    </source>
</evidence>
<proteinExistence type="inferred from homology"/>
<evidence type="ECO:0000256" key="4">
    <source>
        <dbReference type="ARBA" id="ARBA00022475"/>
    </source>
</evidence>
<dbReference type="Pfam" id="PF12156">
    <property type="entry name" value="ATPase-cat_bd"/>
    <property type="match status" value="1"/>
</dbReference>
<dbReference type="NCBIfam" id="TIGR01525">
    <property type="entry name" value="ATPase-IB_hvy"/>
    <property type="match status" value="1"/>
</dbReference>
<sequence>MNANCFHCGLPVAEADLAPVRYPIRYRNVEHAACCTGCQAVADTIIHSGLDSYYDQRDRPADRAEPLPSELAEQLKLYDLPEVQQSFVRSGEGSIREAALLLEGISCSACIWLNERHLQRLPGVIEASVNYTTRRARVIWDDSRIHLSDLLEAVAAIGYRAHPYDPGRQQALHEKERKQALNRLWIAGLSMMQVMMYAVPVYMADPGTVTAEMERLMQYASLVLTLPVLLYSCLPFYRGVWRDLQRGRVGMDLPVTLGVVTAFAGSVHATWVGHGEVYYDSVSMFVFLLLGGRYLEAAARRKTGAAAESLVKLIPAFAHHLPAYPAGREPHAVAVARLAVGDTVLVKPGESYPADGRVLEGAGHANESLLTGESRPISKQPGDPVVGGAINVDAPLVVRIERIGESTQLAGIVRLLDKALADKPRLAQLADQVAGWFVAALLLTAAAAWWYWQGRDPAHALPITVAVLVISCPCALSLATPAALATATGRLARAGLLITRGRALETLARADTVIFDKTGTLTLGRPVLVDTLPLALDAHHAHRLAAALETASEHPLAQALRDGVDNAPAAQNFSNYPGGGVEAEVAGVRCRIGHPAFVATFCQEPAPATLTGWRNGHTVVALADGSRWLAAFALGDAIRPEAAATVAALRAAGCEVHILSGDAPSACQAVATTLGIEQVRAQATPADKLAYVQALQAQGRRVAMVGDGVNDAPVLAAADVSIAVGGGAEAAQSAGDAVLVGSLTAVAEGLITARRSQGVVVQNLIWALGYNLIALPFAWLGLVTPWLASLGMALSSLLVVGNALRLAGGKPVIATNDTGQK</sequence>
<dbReference type="SUPFAM" id="SSF56784">
    <property type="entry name" value="HAD-like"/>
    <property type="match status" value="1"/>
</dbReference>
<feature type="domain" description="HMA" evidence="16">
    <location>
        <begin position="96"/>
        <end position="162"/>
    </location>
</feature>
<keyword evidence="4 15" id="KW-1003">Cell membrane</keyword>
<dbReference type="PROSITE" id="PS50846">
    <property type="entry name" value="HMA_2"/>
    <property type="match status" value="1"/>
</dbReference>
<dbReference type="CDD" id="cd02079">
    <property type="entry name" value="P-type_ATPase_HM"/>
    <property type="match status" value="1"/>
</dbReference>
<evidence type="ECO:0000259" key="16">
    <source>
        <dbReference type="PROSITE" id="PS50846"/>
    </source>
</evidence>
<dbReference type="PANTHER" id="PTHR43520:SF5">
    <property type="entry name" value="CATION-TRANSPORTING P-TYPE ATPASE-RELATED"/>
    <property type="match status" value="1"/>
</dbReference>
<dbReference type="InterPro" id="IPR027256">
    <property type="entry name" value="P-typ_ATPase_IB"/>
</dbReference>
<evidence type="ECO:0000256" key="8">
    <source>
        <dbReference type="ARBA" id="ARBA00022741"/>
    </source>
</evidence>
<feature type="transmembrane region" description="Helical" evidence="15">
    <location>
        <begin position="786"/>
        <end position="804"/>
    </location>
</feature>
<evidence type="ECO:0000256" key="12">
    <source>
        <dbReference type="ARBA" id="ARBA00022989"/>
    </source>
</evidence>
<dbReference type="InterPro" id="IPR021993">
    <property type="entry name" value="ATPase-cat-bd"/>
</dbReference>
<dbReference type="InterPro" id="IPR018303">
    <property type="entry name" value="ATPase_P-typ_P_site"/>
</dbReference>
<feature type="transmembrane region" description="Helical" evidence="15">
    <location>
        <begin position="760"/>
        <end position="780"/>
    </location>
</feature>
<dbReference type="NCBIfam" id="TIGR01494">
    <property type="entry name" value="ATPase_P-type"/>
    <property type="match status" value="1"/>
</dbReference>
<reference evidence="18" key="1">
    <citation type="journal article" date="2019" name="Int. J. Syst. Evol. Microbiol.">
        <title>The Global Catalogue of Microorganisms (GCM) 10K type strain sequencing project: providing services to taxonomists for standard genome sequencing and annotation.</title>
        <authorList>
            <consortium name="The Broad Institute Genomics Platform"/>
            <consortium name="The Broad Institute Genome Sequencing Center for Infectious Disease"/>
            <person name="Wu L."/>
            <person name="Ma J."/>
        </authorList>
    </citation>
    <scope>NUCLEOTIDE SEQUENCE [LARGE SCALE GENOMIC DNA]</scope>
    <source>
        <strain evidence="18">LMG 29894</strain>
    </source>
</reference>
<evidence type="ECO:0000313" key="17">
    <source>
        <dbReference type="EMBL" id="MFC4161386.1"/>
    </source>
</evidence>
<dbReference type="SUPFAM" id="SSF55008">
    <property type="entry name" value="HMA, heavy metal-associated domain"/>
    <property type="match status" value="1"/>
</dbReference>
<keyword evidence="8 15" id="KW-0547">Nucleotide-binding</keyword>